<keyword evidence="2" id="KW-0119">Carbohydrate metabolism</keyword>
<dbReference type="GO" id="GO:0006006">
    <property type="term" value="P:glucose metabolic process"/>
    <property type="evidence" value="ECO:0007669"/>
    <property type="project" value="UniProtKB-KW"/>
</dbReference>
<dbReference type="InterPro" id="IPR019405">
    <property type="entry name" value="Lactonase_7-beta_prop"/>
</dbReference>
<dbReference type="OrthoDB" id="9790815at2"/>
<dbReference type="FunFam" id="2.130.10.10:FF:000306">
    <property type="entry name" value="3-carboxymuconate cyclase"/>
    <property type="match status" value="1"/>
</dbReference>
<reference evidence="3 4" key="1">
    <citation type="submission" date="2018-05" db="EMBL/GenBank/DDBJ databases">
        <title>Mucilaginibacter hurinus sp. nov., isolated from briquette warehouse soil.</title>
        <authorList>
            <person name="Choi L."/>
        </authorList>
    </citation>
    <scope>NUCLEOTIDE SEQUENCE [LARGE SCALE GENOMIC DNA]</scope>
    <source>
        <strain evidence="3 4">ZR32</strain>
    </source>
</reference>
<dbReference type="Gene3D" id="2.130.10.10">
    <property type="entry name" value="YVTN repeat-like/Quinoprotein amine dehydrogenase"/>
    <property type="match status" value="1"/>
</dbReference>
<evidence type="ECO:0000256" key="1">
    <source>
        <dbReference type="ARBA" id="ARBA00005564"/>
    </source>
</evidence>
<comment type="similarity">
    <text evidence="1">Belongs to the cycloisomerase 2 family.</text>
</comment>
<dbReference type="PANTHER" id="PTHR30344:SF1">
    <property type="entry name" value="6-PHOSPHOGLUCONOLACTONASE"/>
    <property type="match status" value="1"/>
</dbReference>
<protein>
    <submittedName>
        <fullName evidence="3">Lactonase family protein</fullName>
    </submittedName>
</protein>
<dbReference type="GO" id="GO:0005829">
    <property type="term" value="C:cytosol"/>
    <property type="evidence" value="ECO:0007669"/>
    <property type="project" value="TreeGrafter"/>
</dbReference>
<gene>
    <name evidence="3" type="ORF">DJ568_08965</name>
</gene>
<name>A0A367GRG7_9SPHI</name>
<dbReference type="AlphaFoldDB" id="A0A367GRG7"/>
<accession>A0A367GRG7</accession>
<dbReference type="EMBL" id="QGDC01000004">
    <property type="protein sequence ID" value="RCH55303.1"/>
    <property type="molecule type" value="Genomic_DNA"/>
</dbReference>
<dbReference type="Pfam" id="PF10282">
    <property type="entry name" value="Lactonase"/>
    <property type="match status" value="1"/>
</dbReference>
<dbReference type="PANTHER" id="PTHR30344">
    <property type="entry name" value="6-PHOSPHOGLUCONOLACTONASE-RELATED"/>
    <property type="match status" value="1"/>
</dbReference>
<keyword evidence="4" id="KW-1185">Reference proteome</keyword>
<proteinExistence type="inferred from homology"/>
<dbReference type="RefSeq" id="WP_114004925.1">
    <property type="nucleotide sequence ID" value="NZ_QGDC01000004.1"/>
</dbReference>
<dbReference type="GO" id="GO:0017057">
    <property type="term" value="F:6-phosphogluconolactonase activity"/>
    <property type="evidence" value="ECO:0007669"/>
    <property type="project" value="TreeGrafter"/>
</dbReference>
<sequence length="353" mass="38545">METVYLLVGGYTGDEPRGIKLYHFDAGTGHLDYCGQSETIENPSYLCVDKDYRYVYAVSEREEGSEAYAFSFSAETGALTLINKQDVGGQAACYIALNEAATDTFIANYKSGSLSVLPVDIHGGLTHVVQLIAHKGSSINKERQSEPHVHNVYLSPDEQYLLCADLGTDKIYSYRYNSAGHPKLTLASEMSVAAGSGPRHIAFSADNRYVYVVTELSGDVLVFDYNDGRLTAVQSITMLADGFDGEVSGADIQASPDGLFLYASNRGDANEIVVYSIAQHTGRLTFLQRRGCMGKSPRNLVIDKTGNYALVANEESNNVFVFKINKLTGELSEVVYSVDVEKPSCLKFAYTVN</sequence>
<keyword evidence="2" id="KW-0313">Glucose metabolism</keyword>
<organism evidence="3 4">
    <name type="scientific">Mucilaginibacter hurinus</name>
    <dbReference type="NCBI Taxonomy" id="2201324"/>
    <lineage>
        <taxon>Bacteria</taxon>
        <taxon>Pseudomonadati</taxon>
        <taxon>Bacteroidota</taxon>
        <taxon>Sphingobacteriia</taxon>
        <taxon>Sphingobacteriales</taxon>
        <taxon>Sphingobacteriaceae</taxon>
        <taxon>Mucilaginibacter</taxon>
    </lineage>
</organism>
<dbReference type="InterPro" id="IPR050282">
    <property type="entry name" value="Cycloisomerase_2"/>
</dbReference>
<evidence type="ECO:0000313" key="3">
    <source>
        <dbReference type="EMBL" id="RCH55303.1"/>
    </source>
</evidence>
<dbReference type="Proteomes" id="UP000253209">
    <property type="component" value="Unassembled WGS sequence"/>
</dbReference>
<dbReference type="SUPFAM" id="SSF51004">
    <property type="entry name" value="C-terminal (heme d1) domain of cytochrome cd1-nitrite reductase"/>
    <property type="match status" value="1"/>
</dbReference>
<dbReference type="InterPro" id="IPR011048">
    <property type="entry name" value="Haem_d1_sf"/>
</dbReference>
<dbReference type="InterPro" id="IPR015943">
    <property type="entry name" value="WD40/YVTN_repeat-like_dom_sf"/>
</dbReference>
<evidence type="ECO:0000313" key="4">
    <source>
        <dbReference type="Proteomes" id="UP000253209"/>
    </source>
</evidence>
<evidence type="ECO:0000256" key="2">
    <source>
        <dbReference type="ARBA" id="ARBA00022526"/>
    </source>
</evidence>
<comment type="caution">
    <text evidence="3">The sequence shown here is derived from an EMBL/GenBank/DDBJ whole genome shotgun (WGS) entry which is preliminary data.</text>
</comment>